<keyword evidence="2" id="KW-1185">Reference proteome</keyword>
<dbReference type="Proteomes" id="UP000505355">
    <property type="component" value="Chromosome"/>
</dbReference>
<evidence type="ECO:0000313" key="2">
    <source>
        <dbReference type="Proteomes" id="UP000505355"/>
    </source>
</evidence>
<organism evidence="1 2">
    <name type="scientific">Mucilaginibacter mali</name>
    <dbReference type="NCBI Taxonomy" id="2740462"/>
    <lineage>
        <taxon>Bacteria</taxon>
        <taxon>Pseudomonadati</taxon>
        <taxon>Bacteroidota</taxon>
        <taxon>Sphingobacteriia</taxon>
        <taxon>Sphingobacteriales</taxon>
        <taxon>Sphingobacteriaceae</taxon>
        <taxon>Mucilaginibacter</taxon>
    </lineage>
</organism>
<dbReference type="EMBL" id="CP054139">
    <property type="protein sequence ID" value="QKJ30603.1"/>
    <property type="molecule type" value="Genomic_DNA"/>
</dbReference>
<sequence>MRKLIIYCLLLIGVSTVAFKGYAQVSINLALNSRPQPWLADWANPVNGIMILNYMPGVVNDPAVKIRTTITELSGNLVATSNISAARLYILKDGANQFTMADALQLQNLAFVGSYKANLQQSGRLPAGQYQLTVQLTNTTGDVVRATQTRPFFVTSYQLPVLVSPANGGNVNAHVAQSIIVFRWTPLTPAYTEPPVYRVLVFEVLPEQTPMQAFRVNRPLLDEQMRGITQYAWRTNLPMLDSTANRQFIWTVQTTDKDGRVFPGNQASNILGYCEPALFHIVGLPAIVKEEKHEDK</sequence>
<gene>
    <name evidence="1" type="ORF">HQ865_12825</name>
</gene>
<name>A0A7D4PUV6_9SPHI</name>
<reference evidence="1 2" key="1">
    <citation type="submission" date="2020-05" db="EMBL/GenBank/DDBJ databases">
        <title>Mucilaginibacter mali sp. nov.</title>
        <authorList>
            <person name="Kim H.S."/>
            <person name="Lee K.C."/>
            <person name="Suh M.K."/>
            <person name="Kim J.-S."/>
            <person name="Han K.-I."/>
            <person name="Eom M.K."/>
            <person name="Shin Y.K."/>
            <person name="Lee J.-S."/>
        </authorList>
    </citation>
    <scope>NUCLEOTIDE SEQUENCE [LARGE SCALE GENOMIC DNA]</scope>
    <source>
        <strain evidence="1 2">G2-14</strain>
    </source>
</reference>
<protein>
    <submittedName>
        <fullName evidence="1">Uncharacterized protein</fullName>
    </submittedName>
</protein>
<dbReference type="AlphaFoldDB" id="A0A7D4PUV6"/>
<dbReference type="RefSeq" id="WP_173415276.1">
    <property type="nucleotide sequence ID" value="NZ_CP054139.1"/>
</dbReference>
<accession>A0A7D4PUV6</accession>
<dbReference type="KEGG" id="mmab:HQ865_12825"/>
<evidence type="ECO:0000313" key="1">
    <source>
        <dbReference type="EMBL" id="QKJ30603.1"/>
    </source>
</evidence>
<proteinExistence type="predicted"/>